<keyword evidence="5 6" id="KW-0539">Nucleus</keyword>
<comment type="pathway">
    <text evidence="6">tRNA modification; N(7)-methylguanine-tRNA biosynthesis.</text>
</comment>
<sequence length="449" mass="50727">MLRSLTQIFCDAVVPMLKRAYRQTAMAAAIGFCGDWCLLSCGSKLLAVHSKQSRDSYVFDCSIAEKKAKTAKDDSDSNKGASEDTKSDDILAFTVSPSGKLVALADNCKRVVLFHCEHSWKCVSIRFVVRKCTALVFTNAEDELLVADKSGDVYSFSVVEPQREGELKMGQLSMLLNITLSLDDNYIITADCEGKIRVSHRRSPYNIQSFCLGHNEFVTALLVPLAGCQFLLSGSGDGTVKLWDIESGCRLHSCDLNIFKETETKLNEKPTVCRIISSPDGSHIGVLCSRVPTIQFLTLQLMVKDKLVPHSVLTLPHCPLDIAFDSEGKLWVMMDCSDKMFNVYTHKDGEWQCNAQSLEVSRITEAFNPVWETVETSTRTKLWFEHLHKRSYDNVAMYMQKKEQRLKEQQLKRAKLQRTNNNKKARKETSMKEDQSSSSTRKPDDWQKE</sequence>
<keyword evidence="3 6" id="KW-0819">tRNA processing</keyword>
<dbReference type="FunCoup" id="A0A3P8WT32">
    <property type="interactions" value="919"/>
</dbReference>
<evidence type="ECO:0000256" key="8">
    <source>
        <dbReference type="SAM" id="MobiDB-lite"/>
    </source>
</evidence>
<accession>A0A3P8WT32</accession>
<feature type="region of interest" description="Disordered" evidence="8">
    <location>
        <begin position="408"/>
        <end position="449"/>
    </location>
</feature>
<dbReference type="Pfam" id="PF00400">
    <property type="entry name" value="WD40"/>
    <property type="match status" value="1"/>
</dbReference>
<comment type="similarity">
    <text evidence="6">Belongs to the WD repeat TRM82 family.</text>
</comment>
<dbReference type="InterPro" id="IPR028884">
    <property type="entry name" value="Trm82"/>
</dbReference>
<dbReference type="Proteomes" id="UP000265120">
    <property type="component" value="Chromosome 8"/>
</dbReference>
<dbReference type="InterPro" id="IPR001680">
    <property type="entry name" value="WD40_rpt"/>
</dbReference>
<reference evidence="9 10" key="1">
    <citation type="journal article" date="2014" name="Nat. Genet.">
        <title>Whole-genome sequence of a flatfish provides insights into ZW sex chromosome evolution and adaptation to a benthic lifestyle.</title>
        <authorList>
            <person name="Chen S."/>
            <person name="Zhang G."/>
            <person name="Shao C."/>
            <person name="Huang Q."/>
            <person name="Liu G."/>
            <person name="Zhang P."/>
            <person name="Song W."/>
            <person name="An N."/>
            <person name="Chalopin D."/>
            <person name="Volff J.N."/>
            <person name="Hong Y."/>
            <person name="Li Q."/>
            <person name="Sha Z."/>
            <person name="Zhou H."/>
            <person name="Xie M."/>
            <person name="Yu Q."/>
            <person name="Liu Y."/>
            <person name="Xiang H."/>
            <person name="Wang N."/>
            <person name="Wu K."/>
            <person name="Yang C."/>
            <person name="Zhou Q."/>
            <person name="Liao X."/>
            <person name="Yang L."/>
            <person name="Hu Q."/>
            <person name="Zhang J."/>
            <person name="Meng L."/>
            <person name="Jin L."/>
            <person name="Tian Y."/>
            <person name="Lian J."/>
            <person name="Yang J."/>
            <person name="Miao G."/>
            <person name="Liu S."/>
            <person name="Liang Z."/>
            <person name="Yan F."/>
            <person name="Li Y."/>
            <person name="Sun B."/>
            <person name="Zhang H."/>
            <person name="Zhang J."/>
            <person name="Zhu Y."/>
            <person name="Du M."/>
            <person name="Zhao Y."/>
            <person name="Schartl M."/>
            <person name="Tang Q."/>
            <person name="Wang J."/>
        </authorList>
    </citation>
    <scope>NUCLEOTIDE SEQUENCE</scope>
</reference>
<feature type="repeat" description="WD" evidence="7">
    <location>
        <begin position="211"/>
        <end position="253"/>
    </location>
</feature>
<evidence type="ECO:0000313" key="10">
    <source>
        <dbReference type="Proteomes" id="UP000265120"/>
    </source>
</evidence>
<dbReference type="PANTHER" id="PTHR16288:SF0">
    <property type="entry name" value="TRNA (GUANINE-N(7)-)-METHYLTRANSFERASE NON-CATALYTIC SUBUNIT WDR4"/>
    <property type="match status" value="1"/>
</dbReference>
<evidence type="ECO:0000256" key="4">
    <source>
        <dbReference type="ARBA" id="ARBA00022737"/>
    </source>
</evidence>
<evidence type="ECO:0000313" key="9">
    <source>
        <dbReference type="Ensembl" id="ENSCSEP00000030608.1"/>
    </source>
</evidence>
<keyword evidence="4 6" id="KW-0677">Repeat</keyword>
<dbReference type="GO" id="GO:0043527">
    <property type="term" value="C:tRNA methyltransferase complex"/>
    <property type="evidence" value="ECO:0007669"/>
    <property type="project" value="TreeGrafter"/>
</dbReference>
<comment type="function">
    <text evidence="6">Required for the formation of N(7)-methylguanine at position 46 (m7G46) in tRNA. In the complex, it is required to stabilize and induce conformational changes of the catalytic subunit.</text>
</comment>
<dbReference type="Ensembl" id="ENSCSET00000031013.1">
    <property type="protein sequence ID" value="ENSCSEP00000030608.1"/>
    <property type="gene ID" value="ENSCSEG00000019607.1"/>
</dbReference>
<keyword evidence="2 6" id="KW-0853">WD repeat</keyword>
<evidence type="ECO:0000256" key="5">
    <source>
        <dbReference type="ARBA" id="ARBA00023242"/>
    </source>
</evidence>
<reference evidence="9" key="3">
    <citation type="submission" date="2025-09" db="UniProtKB">
        <authorList>
            <consortium name="Ensembl"/>
        </authorList>
    </citation>
    <scope>IDENTIFICATION</scope>
</reference>
<organism evidence="9 10">
    <name type="scientific">Cynoglossus semilaevis</name>
    <name type="common">Tongue sole</name>
    <dbReference type="NCBI Taxonomy" id="244447"/>
    <lineage>
        <taxon>Eukaryota</taxon>
        <taxon>Metazoa</taxon>
        <taxon>Chordata</taxon>
        <taxon>Craniata</taxon>
        <taxon>Vertebrata</taxon>
        <taxon>Euteleostomi</taxon>
        <taxon>Actinopterygii</taxon>
        <taxon>Neopterygii</taxon>
        <taxon>Teleostei</taxon>
        <taxon>Neoteleostei</taxon>
        <taxon>Acanthomorphata</taxon>
        <taxon>Carangaria</taxon>
        <taxon>Pleuronectiformes</taxon>
        <taxon>Pleuronectoidei</taxon>
        <taxon>Cynoglossidae</taxon>
        <taxon>Cynoglossinae</taxon>
        <taxon>Cynoglossus</taxon>
    </lineage>
</organism>
<dbReference type="HAMAP" id="MF_03056">
    <property type="entry name" value="TRM82"/>
    <property type="match status" value="1"/>
</dbReference>
<dbReference type="GO" id="GO:0005634">
    <property type="term" value="C:nucleus"/>
    <property type="evidence" value="ECO:0007669"/>
    <property type="project" value="UniProtKB-SubCell"/>
</dbReference>
<dbReference type="InterPro" id="IPR019775">
    <property type="entry name" value="WD40_repeat_CS"/>
</dbReference>
<dbReference type="AlphaFoldDB" id="A0A3P8WT32"/>
<dbReference type="PANTHER" id="PTHR16288">
    <property type="entry name" value="WD40 REPEAT PROTEIN 4"/>
    <property type="match status" value="1"/>
</dbReference>
<dbReference type="GeneTree" id="ENSGT00390000012174"/>
<evidence type="ECO:0000256" key="3">
    <source>
        <dbReference type="ARBA" id="ARBA00022694"/>
    </source>
</evidence>
<dbReference type="SMART" id="SM00320">
    <property type="entry name" value="WD40"/>
    <property type="match status" value="3"/>
</dbReference>
<evidence type="ECO:0000256" key="1">
    <source>
        <dbReference type="ARBA" id="ARBA00004123"/>
    </source>
</evidence>
<dbReference type="OMA" id="DCIPVVY"/>
<keyword evidence="10" id="KW-1185">Reference proteome</keyword>
<dbReference type="PROSITE" id="PS50294">
    <property type="entry name" value="WD_REPEATS_REGION"/>
    <property type="match status" value="1"/>
</dbReference>
<dbReference type="PROSITE" id="PS00678">
    <property type="entry name" value="WD_REPEATS_1"/>
    <property type="match status" value="1"/>
</dbReference>
<dbReference type="STRING" id="244447.ENSCSEP00000030608"/>
<dbReference type="UniPathway" id="UPA00989"/>
<evidence type="ECO:0000256" key="6">
    <source>
        <dbReference type="HAMAP-Rule" id="MF_03056"/>
    </source>
</evidence>
<dbReference type="InterPro" id="IPR015943">
    <property type="entry name" value="WD40/YVTN_repeat-like_dom_sf"/>
</dbReference>
<dbReference type="GO" id="GO:0106004">
    <property type="term" value="P:tRNA (guanine-N7)-methylation"/>
    <property type="evidence" value="ECO:0007669"/>
    <property type="project" value="UniProtKB-UniRule"/>
</dbReference>
<reference evidence="9" key="2">
    <citation type="submission" date="2025-08" db="UniProtKB">
        <authorList>
            <consortium name="Ensembl"/>
        </authorList>
    </citation>
    <scope>IDENTIFICATION</scope>
</reference>
<feature type="compositionally biased region" description="Basic residues" evidence="8">
    <location>
        <begin position="412"/>
        <end position="426"/>
    </location>
</feature>
<dbReference type="GO" id="GO:0005829">
    <property type="term" value="C:cytosol"/>
    <property type="evidence" value="ECO:0007669"/>
    <property type="project" value="TreeGrafter"/>
</dbReference>
<protein>
    <submittedName>
        <fullName evidence="9">WD repeat domain 4</fullName>
    </submittedName>
</protein>
<name>A0A3P8WT32_CYNSE</name>
<comment type="subcellular location">
    <subcellularLocation>
        <location evidence="1 6">Nucleus</location>
    </subcellularLocation>
</comment>
<proteinExistence type="inferred from homology"/>
<evidence type="ECO:0000256" key="7">
    <source>
        <dbReference type="PROSITE-ProRule" id="PRU00221"/>
    </source>
</evidence>
<dbReference type="PROSITE" id="PS50082">
    <property type="entry name" value="WD_REPEATS_2"/>
    <property type="match status" value="1"/>
</dbReference>
<dbReference type="InterPro" id="IPR036322">
    <property type="entry name" value="WD40_repeat_dom_sf"/>
</dbReference>
<evidence type="ECO:0000256" key="2">
    <source>
        <dbReference type="ARBA" id="ARBA00022574"/>
    </source>
</evidence>
<dbReference type="InParanoid" id="A0A3P8WT32"/>
<feature type="compositionally biased region" description="Basic and acidic residues" evidence="8">
    <location>
        <begin position="427"/>
        <end position="449"/>
    </location>
</feature>
<dbReference type="Gene3D" id="2.130.10.10">
    <property type="entry name" value="YVTN repeat-like/Quinoprotein amine dehydrogenase"/>
    <property type="match status" value="1"/>
</dbReference>
<dbReference type="SUPFAM" id="SSF50978">
    <property type="entry name" value="WD40 repeat-like"/>
    <property type="match status" value="1"/>
</dbReference>